<protein>
    <submittedName>
        <fullName evidence="1">Uncharacterized protein</fullName>
    </submittedName>
</protein>
<keyword evidence="2" id="KW-1185">Reference proteome</keyword>
<evidence type="ECO:0000313" key="2">
    <source>
        <dbReference type="Proteomes" id="UP000823749"/>
    </source>
</evidence>
<dbReference type="Proteomes" id="UP000823749">
    <property type="component" value="Chromosome 9"/>
</dbReference>
<accession>A0AAV6IV95</accession>
<comment type="caution">
    <text evidence="1">The sequence shown here is derived from an EMBL/GenBank/DDBJ whole genome shotgun (WGS) entry which is preliminary data.</text>
</comment>
<reference evidence="1" key="1">
    <citation type="submission" date="2020-08" db="EMBL/GenBank/DDBJ databases">
        <title>Plant Genome Project.</title>
        <authorList>
            <person name="Zhang R.-G."/>
        </authorList>
    </citation>
    <scope>NUCLEOTIDE SEQUENCE</scope>
    <source>
        <strain evidence="1">WSP0</strain>
        <tissue evidence="1">Leaf</tissue>
    </source>
</reference>
<evidence type="ECO:0000313" key="1">
    <source>
        <dbReference type="EMBL" id="KAG5531407.1"/>
    </source>
</evidence>
<dbReference type="EMBL" id="JACTNZ010000009">
    <property type="protein sequence ID" value="KAG5531407.1"/>
    <property type="molecule type" value="Genomic_DNA"/>
</dbReference>
<dbReference type="AlphaFoldDB" id="A0AAV6IV95"/>
<organism evidence="1 2">
    <name type="scientific">Rhododendron griersonianum</name>
    <dbReference type="NCBI Taxonomy" id="479676"/>
    <lineage>
        <taxon>Eukaryota</taxon>
        <taxon>Viridiplantae</taxon>
        <taxon>Streptophyta</taxon>
        <taxon>Embryophyta</taxon>
        <taxon>Tracheophyta</taxon>
        <taxon>Spermatophyta</taxon>
        <taxon>Magnoliopsida</taxon>
        <taxon>eudicotyledons</taxon>
        <taxon>Gunneridae</taxon>
        <taxon>Pentapetalae</taxon>
        <taxon>asterids</taxon>
        <taxon>Ericales</taxon>
        <taxon>Ericaceae</taxon>
        <taxon>Ericoideae</taxon>
        <taxon>Rhodoreae</taxon>
        <taxon>Rhododendron</taxon>
    </lineage>
</organism>
<proteinExistence type="predicted"/>
<gene>
    <name evidence="1" type="ORF">RHGRI_026136</name>
</gene>
<name>A0AAV6IV95_9ERIC</name>
<sequence length="122" mass="13357">MKREEEIWQDLDPSDLKYIVALFKVGADNVDGVDVSNGLNLVNDIILCQANSIDAGDEGFDLGFTVHLSPIPTQPSALLRLLVESPTTWPYQPCMFPSSPTARFPSLRATGFFPPLVSHSPV</sequence>